<keyword evidence="1" id="KW-0479">Metal-binding</keyword>
<evidence type="ECO:0000259" key="3">
    <source>
        <dbReference type="PROSITE" id="PS50004"/>
    </source>
</evidence>
<reference evidence="5" key="2">
    <citation type="submission" date="2017-02" db="UniProtKB">
        <authorList>
            <consortium name="WormBaseParasite"/>
        </authorList>
    </citation>
    <scope>IDENTIFICATION</scope>
</reference>
<name>A0A0K0DIX2_ANGCA</name>
<dbReference type="SUPFAM" id="SSF49562">
    <property type="entry name" value="C2 domain (Calcium/lipid-binding domain, CaLB)"/>
    <property type="match status" value="1"/>
</dbReference>
<dbReference type="GO" id="GO:0016020">
    <property type="term" value="C:membrane"/>
    <property type="evidence" value="ECO:0007669"/>
    <property type="project" value="TreeGrafter"/>
</dbReference>
<proteinExistence type="predicted"/>
<dbReference type="InterPro" id="IPR000008">
    <property type="entry name" value="C2_dom"/>
</dbReference>
<evidence type="ECO:0000256" key="1">
    <source>
        <dbReference type="ARBA" id="ARBA00022723"/>
    </source>
</evidence>
<keyword evidence="4" id="KW-1185">Reference proteome</keyword>
<dbReference type="SMART" id="SM00239">
    <property type="entry name" value="C2"/>
    <property type="match status" value="1"/>
</dbReference>
<evidence type="ECO:0000256" key="2">
    <source>
        <dbReference type="ARBA" id="ARBA00022837"/>
    </source>
</evidence>
<dbReference type="Gene3D" id="2.60.40.150">
    <property type="entry name" value="C2 domain"/>
    <property type="match status" value="1"/>
</dbReference>
<dbReference type="PROSITE" id="PS50004">
    <property type="entry name" value="C2"/>
    <property type="match status" value="1"/>
</dbReference>
<dbReference type="InterPro" id="IPR035892">
    <property type="entry name" value="C2_domain_sf"/>
</dbReference>
<dbReference type="Proteomes" id="UP000035642">
    <property type="component" value="Unassembled WGS sequence"/>
</dbReference>
<reference evidence="4" key="1">
    <citation type="submission" date="2012-09" db="EMBL/GenBank/DDBJ databases">
        <authorList>
            <person name="Martin A.A."/>
        </authorList>
    </citation>
    <scope>NUCLEOTIDE SEQUENCE</scope>
</reference>
<dbReference type="GO" id="GO:0005509">
    <property type="term" value="F:calcium ion binding"/>
    <property type="evidence" value="ECO:0007669"/>
    <property type="project" value="TreeGrafter"/>
</dbReference>
<dbReference type="AlphaFoldDB" id="A0A0K0DIX2"/>
<organism evidence="4 5">
    <name type="scientific">Angiostrongylus cantonensis</name>
    <name type="common">Rat lungworm</name>
    <dbReference type="NCBI Taxonomy" id="6313"/>
    <lineage>
        <taxon>Eukaryota</taxon>
        <taxon>Metazoa</taxon>
        <taxon>Ecdysozoa</taxon>
        <taxon>Nematoda</taxon>
        <taxon>Chromadorea</taxon>
        <taxon>Rhabditida</taxon>
        <taxon>Rhabditina</taxon>
        <taxon>Rhabditomorpha</taxon>
        <taxon>Strongyloidea</taxon>
        <taxon>Metastrongylidae</taxon>
        <taxon>Angiostrongylus</taxon>
    </lineage>
</organism>
<feature type="domain" description="C2" evidence="3">
    <location>
        <begin position="1"/>
        <end position="107"/>
    </location>
</feature>
<sequence length="189" mass="21603">MATELLRVRVTKGERLGKRDLFGVISPYCVVRLEKSDGEQIDEITLEKKKKTRDPVWNAIITLRVTRQCCLKFLIFDENKIRKDALLGSVEFDLSTENISRESNLPSMYPLKGRHSLGIDSVRELEDIVIDAIYNKLFKARLDSKGQFIEVDDWASRDTPVHAIPGIVAVLNEFKNSVADIFGQERDHI</sequence>
<dbReference type="STRING" id="6313.A0A0K0DIX2"/>
<dbReference type="PANTHER" id="PTHR45911:SF4">
    <property type="entry name" value="MULTIPLE C2 AND TRANSMEMBRANE DOMAIN-CONTAINING PROTEIN"/>
    <property type="match status" value="1"/>
</dbReference>
<evidence type="ECO:0000313" key="4">
    <source>
        <dbReference type="Proteomes" id="UP000035642"/>
    </source>
</evidence>
<dbReference type="WBParaSite" id="ACAC_0001129201-mRNA-1">
    <property type="protein sequence ID" value="ACAC_0001129201-mRNA-1"/>
    <property type="gene ID" value="ACAC_0001129201"/>
</dbReference>
<evidence type="ECO:0000313" key="5">
    <source>
        <dbReference type="WBParaSite" id="ACAC_0001129201-mRNA-1"/>
    </source>
</evidence>
<dbReference type="Pfam" id="PF00168">
    <property type="entry name" value="C2"/>
    <property type="match status" value="1"/>
</dbReference>
<protein>
    <submittedName>
        <fullName evidence="5">C2 domain-containing protein</fullName>
    </submittedName>
</protein>
<accession>A0A0K0DIX2</accession>
<dbReference type="PANTHER" id="PTHR45911">
    <property type="entry name" value="C2 DOMAIN-CONTAINING PROTEIN"/>
    <property type="match status" value="1"/>
</dbReference>
<keyword evidence="2" id="KW-0106">Calcium</keyword>